<evidence type="ECO:0000313" key="7">
    <source>
        <dbReference type="EMBL" id="CAB5020353.1"/>
    </source>
</evidence>
<dbReference type="GO" id="GO:0016301">
    <property type="term" value="F:kinase activity"/>
    <property type="evidence" value="ECO:0007669"/>
    <property type="project" value="UniProtKB-KW"/>
</dbReference>
<dbReference type="InterPro" id="IPR000577">
    <property type="entry name" value="Carb_kinase_FGGY"/>
</dbReference>
<evidence type="ECO:0000256" key="2">
    <source>
        <dbReference type="ARBA" id="ARBA00022777"/>
    </source>
</evidence>
<feature type="domain" description="Carbohydrate kinase FGGY N-terminal" evidence="3">
    <location>
        <begin position="7"/>
        <end position="196"/>
    </location>
</feature>
<reference evidence="5" key="1">
    <citation type="submission" date="2020-05" db="EMBL/GenBank/DDBJ databases">
        <authorList>
            <person name="Chiriac C."/>
            <person name="Salcher M."/>
            <person name="Ghai R."/>
            <person name="Kavagutti S V."/>
        </authorList>
    </citation>
    <scope>NUCLEOTIDE SEQUENCE</scope>
</reference>
<dbReference type="AlphaFoldDB" id="A0A6J7A5A0"/>
<dbReference type="EMBL" id="CAFBPM010000007">
    <property type="protein sequence ID" value="CAB5020353.1"/>
    <property type="molecule type" value="Genomic_DNA"/>
</dbReference>
<dbReference type="SUPFAM" id="SSF53067">
    <property type="entry name" value="Actin-like ATPase domain"/>
    <property type="match status" value="2"/>
</dbReference>
<evidence type="ECO:0000256" key="1">
    <source>
        <dbReference type="ARBA" id="ARBA00022679"/>
    </source>
</evidence>
<dbReference type="InterPro" id="IPR043129">
    <property type="entry name" value="ATPase_NBD"/>
</dbReference>
<dbReference type="Pfam" id="PF00370">
    <property type="entry name" value="FGGY_N"/>
    <property type="match status" value="1"/>
</dbReference>
<protein>
    <submittedName>
        <fullName evidence="5">Unannotated protein</fullName>
    </submittedName>
</protein>
<sequence length="460" mass="48727">MQGNGVTVGVDVGTTSVKAVAVDADGQIISRSRIPHSIVTTQAGRLEHDARRAWRDGTKKAYRAVTENLNFPIAGVTTASMIPSMTAVNKRGIPILPGVLYGDERGQPRHEDSESQGAQDLSFNGEWFLRWAKTEAPDAYGYWPCQAVATHALADVPAMDSAASSSLGTLLGRDGWNQPLLDDIGISDAALPKIVPMCAPGGTLPGSDTVFGGGTIDALADQIVSGATQPGDVLAIFGATVVIWIVTDAYVEHPPEGLFSVPHLVAGRGLLGGPSNAGALFVDWARELSGMSARHARELEQQERPDNPAQVPVWLPYLRGERTPFNDRSLRAMLVDADITHGPEAIRRAAYEASGFVIRRMVEMSGVPATRVVASGGGSRSSAWMRGVADATGIPVESVAVSEGAAYGAAYLARMAAGLETSLDDAQRWTATGERYEPDPGWESAIQGRYDRFHSLGTGV</sequence>
<dbReference type="InterPro" id="IPR050406">
    <property type="entry name" value="FGGY_Carb_Kinase"/>
</dbReference>
<dbReference type="Gene3D" id="3.30.420.40">
    <property type="match status" value="2"/>
</dbReference>
<dbReference type="PIRSF" id="PIRSF000538">
    <property type="entry name" value="GlpK"/>
    <property type="match status" value="1"/>
</dbReference>
<organism evidence="5">
    <name type="scientific">freshwater metagenome</name>
    <dbReference type="NCBI Taxonomy" id="449393"/>
    <lineage>
        <taxon>unclassified sequences</taxon>
        <taxon>metagenomes</taxon>
        <taxon>ecological metagenomes</taxon>
    </lineage>
</organism>
<dbReference type="PANTHER" id="PTHR43095">
    <property type="entry name" value="SUGAR KINASE"/>
    <property type="match status" value="1"/>
</dbReference>
<evidence type="ECO:0000313" key="6">
    <source>
        <dbReference type="EMBL" id="CAB4879760.1"/>
    </source>
</evidence>
<dbReference type="Pfam" id="PF02782">
    <property type="entry name" value="FGGY_C"/>
    <property type="match status" value="1"/>
</dbReference>
<dbReference type="EMBL" id="CAFABE010000034">
    <property type="protein sequence ID" value="CAB4827708.1"/>
    <property type="molecule type" value="Genomic_DNA"/>
</dbReference>
<evidence type="ECO:0000259" key="4">
    <source>
        <dbReference type="Pfam" id="PF02782"/>
    </source>
</evidence>
<keyword evidence="2" id="KW-0418">Kinase</keyword>
<dbReference type="GO" id="GO:0005975">
    <property type="term" value="P:carbohydrate metabolic process"/>
    <property type="evidence" value="ECO:0007669"/>
    <property type="project" value="InterPro"/>
</dbReference>
<dbReference type="InterPro" id="IPR018485">
    <property type="entry name" value="FGGY_C"/>
</dbReference>
<gene>
    <name evidence="5" type="ORF">UFOPK3164_00873</name>
    <name evidence="6" type="ORF">UFOPK3427_01424</name>
    <name evidence="7" type="ORF">UFOPK4112_00877</name>
</gene>
<accession>A0A6J7A5A0</accession>
<keyword evidence="1" id="KW-0808">Transferase</keyword>
<dbReference type="EMBL" id="CAFBLT010000001">
    <property type="protein sequence ID" value="CAB4879760.1"/>
    <property type="molecule type" value="Genomic_DNA"/>
</dbReference>
<evidence type="ECO:0000313" key="5">
    <source>
        <dbReference type="EMBL" id="CAB4827708.1"/>
    </source>
</evidence>
<dbReference type="InterPro" id="IPR018484">
    <property type="entry name" value="FGGY_N"/>
</dbReference>
<name>A0A6J7A5A0_9ZZZZ</name>
<dbReference type="PANTHER" id="PTHR43095:SF6">
    <property type="entry name" value="XYLULOSE KINASE"/>
    <property type="match status" value="1"/>
</dbReference>
<feature type="domain" description="Carbohydrate kinase FGGY C-terminal" evidence="4">
    <location>
        <begin position="269"/>
        <end position="417"/>
    </location>
</feature>
<evidence type="ECO:0000259" key="3">
    <source>
        <dbReference type="Pfam" id="PF00370"/>
    </source>
</evidence>
<proteinExistence type="predicted"/>